<dbReference type="Proteomes" id="UP000217564">
    <property type="component" value="Unassembled WGS sequence"/>
</dbReference>
<keyword evidence="2" id="KW-0238">DNA-binding</keyword>
<accession>A0A2A3Z2U3</accession>
<organism evidence="2 3">
    <name type="scientific">Brevibacterium aurantiacum</name>
    <dbReference type="NCBI Taxonomy" id="273384"/>
    <lineage>
        <taxon>Bacteria</taxon>
        <taxon>Bacillati</taxon>
        <taxon>Actinomycetota</taxon>
        <taxon>Actinomycetes</taxon>
        <taxon>Micrococcales</taxon>
        <taxon>Brevibacteriaceae</taxon>
        <taxon>Brevibacterium</taxon>
    </lineage>
</organism>
<reference evidence="2 3" key="1">
    <citation type="journal article" date="2017" name="Elife">
        <title>Extensive horizontal gene transfer in cheese-associated bacteria.</title>
        <authorList>
            <person name="Bonham K.S."/>
            <person name="Wolfe B.E."/>
            <person name="Dutton R.J."/>
        </authorList>
    </citation>
    <scope>NUCLEOTIDE SEQUENCE [LARGE SCALE GENOMIC DNA]</scope>
    <source>
        <strain evidence="2 3">947_7</strain>
    </source>
</reference>
<dbReference type="GO" id="GO:0003677">
    <property type="term" value="F:DNA binding"/>
    <property type="evidence" value="ECO:0007669"/>
    <property type="project" value="UniProtKB-KW"/>
</dbReference>
<dbReference type="EMBL" id="NRGP01000019">
    <property type="protein sequence ID" value="PCC45838.1"/>
    <property type="molecule type" value="Genomic_DNA"/>
</dbReference>
<dbReference type="RefSeq" id="WP_096162592.1">
    <property type="nucleotide sequence ID" value="NZ_JABUXY010000017.1"/>
</dbReference>
<protein>
    <submittedName>
        <fullName evidence="2">DNA-binding protein</fullName>
    </submittedName>
</protein>
<comment type="caution">
    <text evidence="2">The sequence shown here is derived from an EMBL/GenBank/DDBJ whole genome shotgun (WGS) entry which is preliminary data.</text>
</comment>
<proteinExistence type="predicted"/>
<feature type="domain" description="Helix-turn-helix" evidence="1">
    <location>
        <begin position="28"/>
        <end position="60"/>
    </location>
</feature>
<evidence type="ECO:0000259" key="1">
    <source>
        <dbReference type="Pfam" id="PF12728"/>
    </source>
</evidence>
<dbReference type="InterPro" id="IPR041657">
    <property type="entry name" value="HTH_17"/>
</dbReference>
<dbReference type="AlphaFoldDB" id="A0A2A3Z2U3"/>
<name>A0A2A3Z2U3_BREAU</name>
<sequence length="102" mass="10906">MATTTYKPSPDGTHFIHLKDAVALGYGSYQTLRRYIADGRLPTAKIGGRVKLLRADLDALVVPTAPSNREPIESAVERVVAAAPPLTPKQRERLAVILGGAS</sequence>
<dbReference type="Pfam" id="PF12728">
    <property type="entry name" value="HTH_17"/>
    <property type="match status" value="1"/>
</dbReference>
<evidence type="ECO:0000313" key="2">
    <source>
        <dbReference type="EMBL" id="PCC45838.1"/>
    </source>
</evidence>
<gene>
    <name evidence="2" type="ORF">CIK64_14015</name>
</gene>
<evidence type="ECO:0000313" key="3">
    <source>
        <dbReference type="Proteomes" id="UP000217564"/>
    </source>
</evidence>